<dbReference type="InterPro" id="IPR023397">
    <property type="entry name" value="SAM-dep_MeTrfase_MraW_recog"/>
</dbReference>
<evidence type="ECO:0000256" key="6">
    <source>
        <dbReference type="HAMAP-Rule" id="MF_01007"/>
    </source>
</evidence>
<feature type="binding site" evidence="6">
    <location>
        <position position="109"/>
    </location>
    <ligand>
        <name>S-adenosyl-L-methionine</name>
        <dbReference type="ChEBI" id="CHEBI:59789"/>
    </ligand>
</feature>
<dbReference type="PIRSF" id="PIRSF004486">
    <property type="entry name" value="MraW"/>
    <property type="match status" value="1"/>
</dbReference>
<comment type="similarity">
    <text evidence="1 6">Belongs to the methyltransferase superfamily. RsmH family.</text>
</comment>
<feature type="binding site" evidence="6">
    <location>
        <begin position="36"/>
        <end position="38"/>
    </location>
    <ligand>
        <name>S-adenosyl-L-methionine</name>
        <dbReference type="ChEBI" id="CHEBI:59789"/>
    </ligand>
</feature>
<dbReference type="Gene3D" id="3.40.50.150">
    <property type="entry name" value="Vaccinia Virus protein VP39"/>
    <property type="match status" value="1"/>
</dbReference>
<keyword evidence="3 6" id="KW-0489">Methyltransferase</keyword>
<dbReference type="GO" id="GO:0071424">
    <property type="term" value="F:rRNA (cytosine-N4-)-methyltransferase activity"/>
    <property type="evidence" value="ECO:0007669"/>
    <property type="project" value="UniProtKB-UniRule"/>
</dbReference>
<evidence type="ECO:0000313" key="7">
    <source>
        <dbReference type="EMBL" id="HGD13307.1"/>
    </source>
</evidence>
<comment type="caution">
    <text evidence="7">The sequence shown here is derived from an EMBL/GenBank/DDBJ whole genome shotgun (WGS) entry which is preliminary data.</text>
</comment>
<dbReference type="NCBIfam" id="TIGR00006">
    <property type="entry name" value="16S rRNA (cytosine(1402)-N(4))-methyltransferase RsmH"/>
    <property type="match status" value="1"/>
</dbReference>
<comment type="function">
    <text evidence="6">Specifically methylates the N4 position of cytidine in position 1402 (C1402) of 16S rRNA.</text>
</comment>
<dbReference type="AlphaFoldDB" id="A0A7V3V038"/>
<dbReference type="EMBL" id="DTMZ01000102">
    <property type="protein sequence ID" value="HGD13307.1"/>
    <property type="molecule type" value="Genomic_DNA"/>
</dbReference>
<dbReference type="Gene3D" id="1.10.150.170">
    <property type="entry name" value="Putative methyltransferase TM0872, insert domain"/>
    <property type="match status" value="1"/>
</dbReference>
<dbReference type="HAMAP" id="MF_01007">
    <property type="entry name" value="16SrRNA_methyltr_H"/>
    <property type="match status" value="1"/>
</dbReference>
<keyword evidence="4 6" id="KW-0808">Transferase</keyword>
<dbReference type="SUPFAM" id="SSF81799">
    <property type="entry name" value="Putative methyltransferase TM0872, insert domain"/>
    <property type="match status" value="1"/>
</dbReference>
<proteinExistence type="inferred from homology"/>
<evidence type="ECO:0000256" key="2">
    <source>
        <dbReference type="ARBA" id="ARBA00022552"/>
    </source>
</evidence>
<organism evidence="7">
    <name type="scientific">candidate division WOR-3 bacterium</name>
    <dbReference type="NCBI Taxonomy" id="2052148"/>
    <lineage>
        <taxon>Bacteria</taxon>
        <taxon>Bacteria division WOR-3</taxon>
    </lineage>
</organism>
<feature type="binding site" evidence="6">
    <location>
        <position position="137"/>
    </location>
    <ligand>
        <name>S-adenosyl-L-methionine</name>
        <dbReference type="ChEBI" id="CHEBI:59789"/>
    </ligand>
</feature>
<feature type="binding site" evidence="6">
    <location>
        <position position="63"/>
    </location>
    <ligand>
        <name>S-adenosyl-L-methionine</name>
        <dbReference type="ChEBI" id="CHEBI:59789"/>
    </ligand>
</feature>
<sequence>MSGKIDHVPVLVNEVVEILKPCLSTGTIIDATAGGGGHLAALARELRGSFPEARRWGRLVGLDVDAEAIAVAESRLGAFGCKVLQESFSGHFPDSGSELPMILLMQASYVDMRKIAERLGIQPVTGVLMDLGLSSYQLQPERGFSFEQDGPLDMRFDRQGKRQPARDLLRQASEQEIYTWLRVYGEEPMAKRLSREIYQARREIDTTKELAAVVARVVPKRNLRKRLARVFQALRIVVNDELTNLRLGLEAAIKLLTPGGRLVVLCYQSGEDRCFKSVVRENKELVRILTRKPVRPGREEVMVNPRARSARLRAIEKVAVKFESKGEVR</sequence>
<evidence type="ECO:0000256" key="3">
    <source>
        <dbReference type="ARBA" id="ARBA00022603"/>
    </source>
</evidence>
<dbReference type="PANTHER" id="PTHR11265">
    <property type="entry name" value="S-ADENOSYL-METHYLTRANSFERASE MRAW"/>
    <property type="match status" value="1"/>
</dbReference>
<evidence type="ECO:0000256" key="4">
    <source>
        <dbReference type="ARBA" id="ARBA00022679"/>
    </source>
</evidence>
<evidence type="ECO:0000256" key="1">
    <source>
        <dbReference type="ARBA" id="ARBA00010396"/>
    </source>
</evidence>
<dbReference type="InterPro" id="IPR002903">
    <property type="entry name" value="RsmH"/>
</dbReference>
<comment type="catalytic activity">
    <reaction evidence="6">
        <text>cytidine(1402) in 16S rRNA + S-adenosyl-L-methionine = N(4)-methylcytidine(1402) in 16S rRNA + S-adenosyl-L-homocysteine + H(+)</text>
        <dbReference type="Rhea" id="RHEA:42928"/>
        <dbReference type="Rhea" id="RHEA-COMP:10286"/>
        <dbReference type="Rhea" id="RHEA-COMP:10287"/>
        <dbReference type="ChEBI" id="CHEBI:15378"/>
        <dbReference type="ChEBI" id="CHEBI:57856"/>
        <dbReference type="ChEBI" id="CHEBI:59789"/>
        <dbReference type="ChEBI" id="CHEBI:74506"/>
        <dbReference type="ChEBI" id="CHEBI:82748"/>
        <dbReference type="EC" id="2.1.1.199"/>
    </reaction>
</comment>
<dbReference type="GO" id="GO:0070475">
    <property type="term" value="P:rRNA base methylation"/>
    <property type="evidence" value="ECO:0007669"/>
    <property type="project" value="UniProtKB-UniRule"/>
</dbReference>
<name>A0A7V3V038_UNCW3</name>
<gene>
    <name evidence="6 7" type="primary">rsmH</name>
    <name evidence="7" type="ORF">ENX16_04435</name>
</gene>
<accession>A0A7V3V038</accession>
<comment type="subcellular location">
    <subcellularLocation>
        <location evidence="6">Cytoplasm</location>
    </subcellularLocation>
</comment>
<dbReference type="Pfam" id="PF01795">
    <property type="entry name" value="Methyltransf_5"/>
    <property type="match status" value="1"/>
</dbReference>
<keyword evidence="5 6" id="KW-0949">S-adenosyl-L-methionine</keyword>
<keyword evidence="2 6" id="KW-0698">rRNA processing</keyword>
<reference evidence="7" key="1">
    <citation type="journal article" date="2020" name="mSystems">
        <title>Genome- and Community-Level Interaction Insights into Carbon Utilization and Element Cycling Functions of Hydrothermarchaeota in Hydrothermal Sediment.</title>
        <authorList>
            <person name="Zhou Z."/>
            <person name="Liu Y."/>
            <person name="Xu W."/>
            <person name="Pan J."/>
            <person name="Luo Z.H."/>
            <person name="Li M."/>
        </authorList>
    </citation>
    <scope>NUCLEOTIDE SEQUENCE [LARGE SCALE GENOMIC DNA]</scope>
    <source>
        <strain evidence="7">SpSt-914</strain>
    </source>
</reference>
<protein>
    <recommendedName>
        <fullName evidence="6">Ribosomal RNA small subunit methyltransferase H</fullName>
        <ecNumber evidence="6">2.1.1.199</ecNumber>
    </recommendedName>
    <alternativeName>
        <fullName evidence="6">16S rRNA m(4)C1402 methyltransferase</fullName>
    </alternativeName>
    <alternativeName>
        <fullName evidence="6">rRNA (cytosine-N(4)-)-methyltransferase RsmH</fullName>
    </alternativeName>
</protein>
<dbReference type="GO" id="GO:0005737">
    <property type="term" value="C:cytoplasm"/>
    <property type="evidence" value="ECO:0007669"/>
    <property type="project" value="UniProtKB-SubCell"/>
</dbReference>
<dbReference type="SUPFAM" id="SSF53335">
    <property type="entry name" value="S-adenosyl-L-methionine-dependent methyltransferases"/>
    <property type="match status" value="1"/>
</dbReference>
<keyword evidence="6" id="KW-0963">Cytoplasm</keyword>
<feature type="binding site" evidence="6">
    <location>
        <position position="130"/>
    </location>
    <ligand>
        <name>S-adenosyl-L-methionine</name>
        <dbReference type="ChEBI" id="CHEBI:59789"/>
    </ligand>
</feature>
<dbReference type="InterPro" id="IPR029063">
    <property type="entry name" value="SAM-dependent_MTases_sf"/>
</dbReference>
<dbReference type="EC" id="2.1.1.199" evidence="6"/>
<evidence type="ECO:0000256" key="5">
    <source>
        <dbReference type="ARBA" id="ARBA00022691"/>
    </source>
</evidence>
<dbReference type="PANTHER" id="PTHR11265:SF0">
    <property type="entry name" value="12S RRNA N4-METHYLCYTIDINE METHYLTRANSFERASE"/>
    <property type="match status" value="1"/>
</dbReference>